<dbReference type="Proteomes" id="UP000324241">
    <property type="component" value="Unassembled WGS sequence"/>
</dbReference>
<proteinExistence type="predicted"/>
<evidence type="ECO:0000313" key="1">
    <source>
        <dbReference type="EMBL" id="KAA8648941.1"/>
    </source>
</evidence>
<organism evidence="1 2">
    <name type="scientific">Aspergillus tanneri</name>
    <dbReference type="NCBI Taxonomy" id="1220188"/>
    <lineage>
        <taxon>Eukaryota</taxon>
        <taxon>Fungi</taxon>
        <taxon>Dikarya</taxon>
        <taxon>Ascomycota</taxon>
        <taxon>Pezizomycotina</taxon>
        <taxon>Eurotiomycetes</taxon>
        <taxon>Eurotiomycetidae</taxon>
        <taxon>Eurotiales</taxon>
        <taxon>Aspergillaceae</taxon>
        <taxon>Aspergillus</taxon>
        <taxon>Aspergillus subgen. Circumdati</taxon>
    </lineage>
</organism>
<dbReference type="OrthoDB" id="5396831at2759"/>
<dbReference type="RefSeq" id="XP_033428302.1">
    <property type="nucleotide sequence ID" value="XM_033569496.1"/>
</dbReference>
<accession>A0A5M9MPE1</accession>
<protein>
    <submittedName>
        <fullName evidence="1">Uncharacterized protein</fullName>
    </submittedName>
</protein>
<name>A0A5M9MPE1_9EURO</name>
<evidence type="ECO:0000313" key="2">
    <source>
        <dbReference type="Proteomes" id="UP000324241"/>
    </source>
</evidence>
<gene>
    <name evidence="1" type="ORF">ATNIH1004_004830</name>
</gene>
<sequence>MNNVDDFPDDHELIDKARLAGIREGEDEGYEQRQCRALVVQWASADQSFRDSFHLQSAVDYPFAALTRIESRSHKFSNFICINSVDTPVKRTRFIKILVLAVPAKRGDLAPFHRRGPSSNDGGIKPCWFPRHNHLHYRRFHDVFVRRDCRFPNHDHVSEWTRPLRKLHDVSLIRIR</sequence>
<dbReference type="EMBL" id="QUQM01000003">
    <property type="protein sequence ID" value="KAA8648941.1"/>
    <property type="molecule type" value="Genomic_DNA"/>
</dbReference>
<dbReference type="AlphaFoldDB" id="A0A5M9MPE1"/>
<dbReference type="GeneID" id="54327532"/>
<comment type="caution">
    <text evidence="1">The sequence shown here is derived from an EMBL/GenBank/DDBJ whole genome shotgun (WGS) entry which is preliminary data.</text>
</comment>
<reference evidence="1 2" key="1">
    <citation type="submission" date="2019-08" db="EMBL/GenBank/DDBJ databases">
        <title>The genome sequence of a newly discovered highly antifungal drug resistant Aspergillus species, Aspergillus tanneri NIH 1004.</title>
        <authorList>
            <person name="Mounaud S."/>
            <person name="Singh I."/>
            <person name="Joardar V."/>
            <person name="Pakala S."/>
            <person name="Pakala S."/>
            <person name="Venepally P."/>
            <person name="Chung J.K."/>
            <person name="Losada L."/>
            <person name="Nierman W.C."/>
        </authorList>
    </citation>
    <scope>NUCLEOTIDE SEQUENCE [LARGE SCALE GENOMIC DNA]</scope>
    <source>
        <strain evidence="1 2">NIH1004</strain>
    </source>
</reference>